<dbReference type="PRINTS" id="PR00885">
    <property type="entry name" value="BCTERIALGSPH"/>
</dbReference>
<dbReference type="NCBIfam" id="TIGR02532">
    <property type="entry name" value="IV_pilin_GFxxxE"/>
    <property type="match status" value="1"/>
</dbReference>
<dbReference type="GO" id="GO:0015628">
    <property type="term" value="P:protein secretion by the type II secretion system"/>
    <property type="evidence" value="ECO:0007669"/>
    <property type="project" value="InterPro"/>
</dbReference>
<comment type="subcellular location">
    <subcellularLocation>
        <location evidence="1">Cell inner membrane</location>
        <topology evidence="1">Single-pass membrane protein</topology>
    </subcellularLocation>
</comment>
<organism evidence="12">
    <name type="scientific">Citrobacter koseri</name>
    <name type="common">Citrobacter diversus</name>
    <dbReference type="NCBI Taxonomy" id="545"/>
    <lineage>
        <taxon>Bacteria</taxon>
        <taxon>Pseudomonadati</taxon>
        <taxon>Pseudomonadota</taxon>
        <taxon>Gammaproteobacteria</taxon>
        <taxon>Enterobacterales</taxon>
        <taxon>Enterobacteriaceae</taxon>
        <taxon>Citrobacter</taxon>
    </lineage>
</organism>
<keyword evidence="4" id="KW-0488">Methylation</keyword>
<keyword evidence="8 10" id="KW-0472">Membrane</keyword>
<dbReference type="AlphaFoldDB" id="A0A078LIQ7"/>
<evidence type="ECO:0000256" key="2">
    <source>
        <dbReference type="ARBA" id="ARBA00021549"/>
    </source>
</evidence>
<dbReference type="Pfam" id="PF07963">
    <property type="entry name" value="N_methyl"/>
    <property type="match status" value="1"/>
</dbReference>
<dbReference type="InterPro" id="IPR012902">
    <property type="entry name" value="N_methyl_site"/>
</dbReference>
<evidence type="ECO:0000313" key="12">
    <source>
        <dbReference type="EMBL" id="CDZ83929.1"/>
    </source>
</evidence>
<evidence type="ECO:0000256" key="5">
    <source>
        <dbReference type="ARBA" id="ARBA00022519"/>
    </source>
</evidence>
<evidence type="ECO:0000256" key="6">
    <source>
        <dbReference type="ARBA" id="ARBA00022692"/>
    </source>
</evidence>
<dbReference type="InterPro" id="IPR049875">
    <property type="entry name" value="TypeII_GspH"/>
</dbReference>
<dbReference type="Pfam" id="PF12019">
    <property type="entry name" value="GspH"/>
    <property type="match status" value="1"/>
</dbReference>
<dbReference type="InterPro" id="IPR022346">
    <property type="entry name" value="T2SS_GspH"/>
</dbReference>
<accession>A0A078LIQ7</accession>
<keyword evidence="3" id="KW-1003">Cell membrane</keyword>
<keyword evidence="5" id="KW-0997">Cell inner membrane</keyword>
<dbReference type="GO" id="GO:0005886">
    <property type="term" value="C:plasma membrane"/>
    <property type="evidence" value="ECO:0007669"/>
    <property type="project" value="UniProtKB-SubCell"/>
</dbReference>
<evidence type="ECO:0000256" key="9">
    <source>
        <dbReference type="ARBA" id="ARBA00030775"/>
    </source>
</evidence>
<evidence type="ECO:0000256" key="8">
    <source>
        <dbReference type="ARBA" id="ARBA00023136"/>
    </source>
</evidence>
<gene>
    <name evidence="12" type="primary">gspH</name>
    <name evidence="12" type="ORF">BN1086_02062</name>
</gene>
<feature type="domain" description="General secretion pathway GspH" evidence="11">
    <location>
        <begin position="41"/>
        <end position="149"/>
    </location>
</feature>
<evidence type="ECO:0000256" key="10">
    <source>
        <dbReference type="SAM" id="Phobius"/>
    </source>
</evidence>
<dbReference type="InterPro" id="IPR002416">
    <property type="entry name" value="T2SS_protein-GspH"/>
</dbReference>
<keyword evidence="6 10" id="KW-0812">Transmembrane</keyword>
<dbReference type="PATRIC" id="fig|545.12.peg.2078"/>
<evidence type="ECO:0000259" key="11">
    <source>
        <dbReference type="Pfam" id="PF12019"/>
    </source>
</evidence>
<dbReference type="GO" id="GO:0015627">
    <property type="term" value="C:type II protein secretion system complex"/>
    <property type="evidence" value="ECO:0007669"/>
    <property type="project" value="InterPro"/>
</dbReference>
<sequence>MNKQRGFTLLEIILALVIFASCAMMVVSTIPLRSGADILGQQLQSLVEYGSDRAVMDGNIVGLVMTPTEYQLVKWAGENGGRHWAPLTAGRIFTHGQFPEEMHVSLAPQRLAATPDADPQVLFLPDGEISRFTLTLQSYDKQHHFRVVSQGASPVLVENND</sequence>
<keyword evidence="7 10" id="KW-1133">Transmembrane helix</keyword>
<feature type="transmembrane region" description="Helical" evidence="10">
    <location>
        <begin position="12"/>
        <end position="32"/>
    </location>
</feature>
<evidence type="ECO:0000256" key="3">
    <source>
        <dbReference type="ARBA" id="ARBA00022475"/>
    </source>
</evidence>
<proteinExistence type="predicted"/>
<protein>
    <recommendedName>
        <fullName evidence="2">Type II secretion system protein H</fullName>
    </recommendedName>
    <alternativeName>
        <fullName evidence="9">General secretion pathway protein H</fullName>
    </alternativeName>
</protein>
<evidence type="ECO:0000256" key="7">
    <source>
        <dbReference type="ARBA" id="ARBA00022989"/>
    </source>
</evidence>
<evidence type="ECO:0000256" key="1">
    <source>
        <dbReference type="ARBA" id="ARBA00004377"/>
    </source>
</evidence>
<name>A0A078LIQ7_CITKO</name>
<evidence type="ECO:0000256" key="4">
    <source>
        <dbReference type="ARBA" id="ARBA00022481"/>
    </source>
</evidence>
<dbReference type="NCBIfam" id="TIGR01708">
    <property type="entry name" value="typeII_sec_gspH"/>
    <property type="match status" value="1"/>
</dbReference>
<dbReference type="PROSITE" id="PS51257">
    <property type="entry name" value="PROKAR_LIPOPROTEIN"/>
    <property type="match status" value="1"/>
</dbReference>
<reference evidence="12" key="1">
    <citation type="submission" date="2014-06" db="EMBL/GenBank/DDBJ databases">
        <authorList>
            <person name="Urmite Genomes Urmite Genomes"/>
        </authorList>
    </citation>
    <scope>NUCLEOTIDE SEQUENCE</scope>
</reference>
<dbReference type="Gene3D" id="3.55.40.10">
    <property type="entry name" value="minor pseudopilin epsh domain"/>
    <property type="match status" value="1"/>
</dbReference>
<dbReference type="EMBL" id="LK931336">
    <property type="protein sequence ID" value="CDZ83929.1"/>
    <property type="molecule type" value="Genomic_DNA"/>
</dbReference>